<dbReference type="EMBL" id="KV460267">
    <property type="protein sequence ID" value="OBT92442.1"/>
    <property type="molecule type" value="Genomic_DNA"/>
</dbReference>
<dbReference type="GeneID" id="28842948"/>
<proteinExistence type="predicted"/>
<dbReference type="SUPFAM" id="SSF53474">
    <property type="entry name" value="alpha/beta-Hydrolases"/>
    <property type="match status" value="1"/>
</dbReference>
<dbReference type="Gene3D" id="3.40.50.1820">
    <property type="entry name" value="alpha/beta hydrolase"/>
    <property type="match status" value="2"/>
</dbReference>
<dbReference type="STRING" id="342668.A0A1B8G9E1"/>
<feature type="domain" description="Carboxylesterase type B" evidence="2">
    <location>
        <begin position="57"/>
        <end position="122"/>
    </location>
</feature>
<feature type="chain" id="PRO_5008608326" description="Carboxylesterase type B domain-containing protein" evidence="1">
    <location>
        <begin position="18"/>
        <end position="293"/>
    </location>
</feature>
<organism evidence="3 4">
    <name type="scientific">Pseudogymnoascus verrucosus</name>
    <dbReference type="NCBI Taxonomy" id="342668"/>
    <lineage>
        <taxon>Eukaryota</taxon>
        <taxon>Fungi</taxon>
        <taxon>Dikarya</taxon>
        <taxon>Ascomycota</taxon>
        <taxon>Pezizomycotina</taxon>
        <taxon>Leotiomycetes</taxon>
        <taxon>Thelebolales</taxon>
        <taxon>Thelebolaceae</taxon>
        <taxon>Pseudogymnoascus</taxon>
    </lineage>
</organism>
<protein>
    <recommendedName>
        <fullName evidence="2">Carboxylesterase type B domain-containing protein</fullName>
    </recommendedName>
</protein>
<evidence type="ECO:0000256" key="1">
    <source>
        <dbReference type="SAM" id="SignalP"/>
    </source>
</evidence>
<accession>A0A1B8G9E1</accession>
<dbReference type="Pfam" id="PF00135">
    <property type="entry name" value="COesterase"/>
    <property type="match status" value="1"/>
</dbReference>
<evidence type="ECO:0000313" key="3">
    <source>
        <dbReference type="EMBL" id="OBT92442.1"/>
    </source>
</evidence>
<dbReference type="AlphaFoldDB" id="A0A1B8G9E1"/>
<dbReference type="InterPro" id="IPR029058">
    <property type="entry name" value="AB_hydrolase_fold"/>
</dbReference>
<keyword evidence="1" id="KW-0732">Signal</keyword>
<dbReference type="Proteomes" id="UP000091956">
    <property type="component" value="Unassembled WGS sequence"/>
</dbReference>
<feature type="signal peptide" evidence="1">
    <location>
        <begin position="1"/>
        <end position="17"/>
    </location>
</feature>
<sequence>MVRTNLLAVVLLPAALAAPSTEKRVGPKVRLSIGNVVGSSFLSVDSFMGITFAKPPWVADNIASFSSGPLKVTIWGESAGSASVFSYMIYKNGNHTYKRKPLFCGAIMDSGSLLLAAAVNESRTEDRYNIINLDYATFLNVSSNANIPINTYLLRRDGIFFTDTPENLLKSGFVDTYPDDVSAGSPFRTGPLNNIYPQYKTIAAITSDYMFVFTRRLVLTLAATVKPNIPTWSYISTYFYGLPVLSTFHATDLLPAFGITLGNAAFSIQSYYISFVHSLDPNSGTPSILQKWP</sequence>
<dbReference type="RefSeq" id="XP_018126175.1">
    <property type="nucleotide sequence ID" value="XM_018278975.1"/>
</dbReference>
<gene>
    <name evidence="3" type="ORF">VE01_09562</name>
</gene>
<evidence type="ECO:0000259" key="2">
    <source>
        <dbReference type="Pfam" id="PF00135"/>
    </source>
</evidence>
<evidence type="ECO:0000313" key="4">
    <source>
        <dbReference type="Proteomes" id="UP000091956"/>
    </source>
</evidence>
<dbReference type="InterPro" id="IPR050309">
    <property type="entry name" value="Type-B_Carboxylest/Lipase"/>
</dbReference>
<reference evidence="3 4" key="1">
    <citation type="submission" date="2016-03" db="EMBL/GenBank/DDBJ databases">
        <title>Comparative genomics of Pseudogymnoascus destructans, the fungus causing white-nose syndrome of bats.</title>
        <authorList>
            <person name="Palmer J.M."/>
            <person name="Drees K.P."/>
            <person name="Foster J.T."/>
            <person name="Lindner D.L."/>
        </authorList>
    </citation>
    <scope>NUCLEOTIDE SEQUENCE [LARGE SCALE GENOMIC DNA]</scope>
    <source>
        <strain evidence="3 4">UAMH 10579</strain>
    </source>
</reference>
<dbReference type="InterPro" id="IPR002018">
    <property type="entry name" value="CarbesteraseB"/>
</dbReference>
<dbReference type="PANTHER" id="PTHR11559">
    <property type="entry name" value="CARBOXYLESTERASE"/>
    <property type="match status" value="1"/>
</dbReference>
<reference evidence="4" key="2">
    <citation type="journal article" date="2018" name="Nat. Commun.">
        <title>Extreme sensitivity to ultraviolet light in the fungal pathogen causing white-nose syndrome of bats.</title>
        <authorList>
            <person name="Palmer J.M."/>
            <person name="Drees K.P."/>
            <person name="Foster J.T."/>
            <person name="Lindner D.L."/>
        </authorList>
    </citation>
    <scope>NUCLEOTIDE SEQUENCE [LARGE SCALE GENOMIC DNA]</scope>
    <source>
        <strain evidence="4">UAMH 10579</strain>
    </source>
</reference>
<name>A0A1B8G9E1_9PEZI</name>
<keyword evidence="4" id="KW-1185">Reference proteome</keyword>